<accession>A0ABV1KFM9</accession>
<evidence type="ECO:0000313" key="2">
    <source>
        <dbReference type="EMBL" id="MEQ3553253.1"/>
    </source>
</evidence>
<proteinExistence type="predicted"/>
<protein>
    <submittedName>
        <fullName evidence="2">TIGR02677 family protein</fullName>
    </submittedName>
</protein>
<dbReference type="Pfam" id="PF09660">
    <property type="entry name" value="DUF2397"/>
    <property type="match status" value="1"/>
</dbReference>
<name>A0ABV1KFM9_9PSEU</name>
<comment type="caution">
    <text evidence="2">The sequence shown here is derived from an EMBL/GenBank/DDBJ whole genome shotgun (WGS) entry which is preliminary data.</text>
</comment>
<dbReference type="EMBL" id="JBEDNQ010000010">
    <property type="protein sequence ID" value="MEQ3553253.1"/>
    <property type="molecule type" value="Genomic_DNA"/>
</dbReference>
<organism evidence="2 3">
    <name type="scientific">Pseudonocardia nematodicida</name>
    <dbReference type="NCBI Taxonomy" id="1206997"/>
    <lineage>
        <taxon>Bacteria</taxon>
        <taxon>Bacillati</taxon>
        <taxon>Actinomycetota</taxon>
        <taxon>Actinomycetes</taxon>
        <taxon>Pseudonocardiales</taxon>
        <taxon>Pseudonocardiaceae</taxon>
        <taxon>Pseudonocardia</taxon>
    </lineage>
</organism>
<dbReference type="InterPro" id="IPR013493">
    <property type="entry name" value="CHP02677"/>
</dbReference>
<dbReference type="NCBIfam" id="TIGR02677">
    <property type="entry name" value="TIGR02677 family protein"/>
    <property type="match status" value="1"/>
</dbReference>
<evidence type="ECO:0000313" key="3">
    <source>
        <dbReference type="Proteomes" id="UP001494902"/>
    </source>
</evidence>
<feature type="compositionally biased region" description="Basic and acidic residues" evidence="1">
    <location>
        <begin position="516"/>
        <end position="536"/>
    </location>
</feature>
<gene>
    <name evidence="2" type="ORF">WIS52_22515</name>
</gene>
<keyword evidence="3" id="KW-1185">Reference proteome</keyword>
<feature type="region of interest" description="Disordered" evidence="1">
    <location>
        <begin position="514"/>
        <end position="536"/>
    </location>
</feature>
<sequence>MSDPTPTPGALPLTERVRLEALRYASGEEAVTYIAIMRLFTGEIAGLLSDQSAAEVRASLVEQGFELDTDTVDDRLSYLVEHGNLARSPRETEARSLREYLQNRSRYQLTQRGEMVHRFVEELLGYSDTAREVSTEMLGGILAGLGDLDRLDEAAIAVADPDGLARSIGTLFAQFERLVSSTRDFYTYLSQVLVRYDLDRDEFQAFKTVLLDYLQRFVDEIGRHMPQLSDVLVWVEPRVPALCARANSGARLQGVDGSVARRTQGLDPADWSGLHAWFVGGAGRDSDAAGVRRLATDAMRALLVNLRRIATGRREQSRYGDMLTLASWFHTADDDTAHALWAAAFGLYSCRHLAFAADDDADPVPATASWWRTPSADVPVALRRHGARTIRGRAGRRDDYSAAKAARIAERERAERERAAALAEIARHRGALGTARISDRARAELLDLYSRAMVGNGRPLRDGATASVDVGPVEGAPGGWRLTVSRTPGAGTVLTSPAGRLELCDLTVSVEPASWEEERASWEKDASWEKEQEGTG</sequence>
<evidence type="ECO:0000256" key="1">
    <source>
        <dbReference type="SAM" id="MobiDB-lite"/>
    </source>
</evidence>
<dbReference type="Proteomes" id="UP001494902">
    <property type="component" value="Unassembled WGS sequence"/>
</dbReference>
<reference evidence="2 3" key="1">
    <citation type="submission" date="2024-03" db="EMBL/GenBank/DDBJ databases">
        <title>Draft genome sequence of Pseudonocardia nematodicida JCM 31783.</title>
        <authorList>
            <person name="Butdee W."/>
            <person name="Duangmal K."/>
        </authorList>
    </citation>
    <scope>NUCLEOTIDE SEQUENCE [LARGE SCALE GENOMIC DNA]</scope>
    <source>
        <strain evidence="2 3">JCM 31783</strain>
    </source>
</reference>
<dbReference type="RefSeq" id="WP_349300324.1">
    <property type="nucleotide sequence ID" value="NZ_JBEDNQ010000010.1"/>
</dbReference>